<evidence type="ECO:0000259" key="3">
    <source>
        <dbReference type="PROSITE" id="PS50930"/>
    </source>
</evidence>
<dbReference type="OrthoDB" id="1646880at2"/>
<dbReference type="PROSITE" id="PS50110">
    <property type="entry name" value="RESPONSE_REGULATORY"/>
    <property type="match status" value="1"/>
</dbReference>
<keyword evidence="1" id="KW-0597">Phosphoprotein</keyword>
<dbReference type="GO" id="GO:0003677">
    <property type="term" value="F:DNA binding"/>
    <property type="evidence" value="ECO:0007669"/>
    <property type="project" value="InterPro"/>
</dbReference>
<comment type="caution">
    <text evidence="4">The sequence shown here is derived from an EMBL/GenBank/DDBJ whole genome shotgun (WGS) entry which is preliminary data.</text>
</comment>
<dbReference type="PANTHER" id="PTHR37299">
    <property type="entry name" value="TRANSCRIPTIONAL REGULATOR-RELATED"/>
    <property type="match status" value="1"/>
</dbReference>
<evidence type="ECO:0000259" key="2">
    <source>
        <dbReference type="PROSITE" id="PS50110"/>
    </source>
</evidence>
<reference evidence="4 5" key="1">
    <citation type="submission" date="2017-11" db="EMBL/GenBank/DDBJ databases">
        <title>Genomic Encyclopedia of Archaeal and Bacterial Type Strains, Phase II (KMG-II): From Individual Species to Whole Genera.</title>
        <authorList>
            <person name="Goeker M."/>
        </authorList>
    </citation>
    <scope>NUCLEOTIDE SEQUENCE [LARGE SCALE GENOMIC DNA]</scope>
    <source>
        <strain evidence="4 5">DSM 27268</strain>
    </source>
</reference>
<dbReference type="GO" id="GO:0000156">
    <property type="term" value="F:phosphorelay response regulator activity"/>
    <property type="evidence" value="ECO:0007669"/>
    <property type="project" value="InterPro"/>
</dbReference>
<dbReference type="SMART" id="SM00448">
    <property type="entry name" value="REC"/>
    <property type="match status" value="1"/>
</dbReference>
<keyword evidence="5" id="KW-1185">Reference proteome</keyword>
<accession>A0A2M9CX98</accession>
<name>A0A2M9CX98_9BACT</name>
<protein>
    <submittedName>
        <fullName evidence="4">LytTR family two component transcriptional regulator</fullName>
    </submittedName>
</protein>
<dbReference type="InterPro" id="IPR046947">
    <property type="entry name" value="LytR-like"/>
</dbReference>
<dbReference type="Pfam" id="PF04397">
    <property type="entry name" value="LytTR"/>
    <property type="match status" value="1"/>
</dbReference>
<dbReference type="EMBL" id="PGFG01000001">
    <property type="protein sequence ID" value="PJJ76515.1"/>
    <property type="molecule type" value="Genomic_DNA"/>
</dbReference>
<dbReference type="Gene3D" id="2.40.50.1020">
    <property type="entry name" value="LytTr DNA-binding domain"/>
    <property type="match status" value="1"/>
</dbReference>
<dbReference type="Gene3D" id="3.40.50.2300">
    <property type="match status" value="1"/>
</dbReference>
<dbReference type="SUPFAM" id="SSF52172">
    <property type="entry name" value="CheY-like"/>
    <property type="match status" value="1"/>
</dbReference>
<feature type="domain" description="HTH LytTR-type" evidence="3">
    <location>
        <begin position="149"/>
        <end position="252"/>
    </location>
</feature>
<dbReference type="PROSITE" id="PS50930">
    <property type="entry name" value="HTH_LYTTR"/>
    <property type="match status" value="1"/>
</dbReference>
<dbReference type="Proteomes" id="UP000230000">
    <property type="component" value="Unassembled WGS sequence"/>
</dbReference>
<dbReference type="InterPro" id="IPR001789">
    <property type="entry name" value="Sig_transdc_resp-reg_receiver"/>
</dbReference>
<evidence type="ECO:0000256" key="1">
    <source>
        <dbReference type="PROSITE-ProRule" id="PRU00169"/>
    </source>
</evidence>
<dbReference type="InterPro" id="IPR011006">
    <property type="entry name" value="CheY-like_superfamily"/>
</dbReference>
<gene>
    <name evidence="4" type="ORF">BXY57_2141</name>
</gene>
<organism evidence="4 5">
    <name type="scientific">Thermoflavifilum aggregans</name>
    <dbReference type="NCBI Taxonomy" id="454188"/>
    <lineage>
        <taxon>Bacteria</taxon>
        <taxon>Pseudomonadati</taxon>
        <taxon>Bacteroidota</taxon>
        <taxon>Chitinophagia</taxon>
        <taxon>Chitinophagales</taxon>
        <taxon>Chitinophagaceae</taxon>
        <taxon>Thermoflavifilum</taxon>
    </lineage>
</organism>
<dbReference type="Pfam" id="PF00072">
    <property type="entry name" value="Response_reg"/>
    <property type="match status" value="1"/>
</dbReference>
<feature type="domain" description="Response regulatory" evidence="2">
    <location>
        <begin position="6"/>
        <end position="119"/>
    </location>
</feature>
<dbReference type="PANTHER" id="PTHR37299:SF1">
    <property type="entry name" value="STAGE 0 SPORULATION PROTEIN A HOMOLOG"/>
    <property type="match status" value="1"/>
</dbReference>
<sequence>MNPIIKAMIVEDEQKNIDILKNILEKYCEEVELVGWATSVDEAAALLEKIEPDVLFLDIEMPPHKGFELLERFDRPRFDVIFITAYEEYALTAIKFSALDYLLKPIKVGEVKHALEKVRERKEKNIRSTAPTSYLKDYLKSSGSNLSKIVIPVNDGYNIIDLNDIVYCEALDSYTRVILTNGTRHVVSKSLKEYEEMLEDKGFYRVHKSYLINVNHIIKIIKGEGAAVIMSDKQNIPISNRKKNEFFDYLRTIMNI</sequence>
<proteinExistence type="predicted"/>
<dbReference type="InterPro" id="IPR007492">
    <property type="entry name" value="LytTR_DNA-bd_dom"/>
</dbReference>
<evidence type="ECO:0000313" key="5">
    <source>
        <dbReference type="Proteomes" id="UP000230000"/>
    </source>
</evidence>
<feature type="modified residue" description="4-aspartylphosphate" evidence="1">
    <location>
        <position position="58"/>
    </location>
</feature>
<dbReference type="SMART" id="SM00850">
    <property type="entry name" value="LytTR"/>
    <property type="match status" value="1"/>
</dbReference>
<dbReference type="RefSeq" id="WP_100314977.1">
    <property type="nucleotide sequence ID" value="NZ_PGFG01000001.1"/>
</dbReference>
<evidence type="ECO:0000313" key="4">
    <source>
        <dbReference type="EMBL" id="PJJ76515.1"/>
    </source>
</evidence>
<dbReference type="AlphaFoldDB" id="A0A2M9CX98"/>